<dbReference type="EMBL" id="CGCB01000020">
    <property type="protein sequence ID" value="CFR06332.1"/>
    <property type="molecule type" value="Genomic_DNA"/>
</dbReference>
<organism evidence="2 3">
    <name type="scientific">Yersinia frederiksenii</name>
    <dbReference type="NCBI Taxonomy" id="29484"/>
    <lineage>
        <taxon>Bacteria</taxon>
        <taxon>Pseudomonadati</taxon>
        <taxon>Pseudomonadota</taxon>
        <taxon>Gammaproteobacteria</taxon>
        <taxon>Enterobacterales</taxon>
        <taxon>Yersiniaceae</taxon>
        <taxon>Yersinia</taxon>
    </lineage>
</organism>
<reference evidence="2 3" key="1">
    <citation type="submission" date="2015-03" db="EMBL/GenBank/DDBJ databases">
        <authorList>
            <consortium name="Pathogen Informatics"/>
            <person name="Murphy D."/>
        </authorList>
    </citation>
    <scope>NUCLEOTIDE SEQUENCE [LARGE SCALE GENOMIC DNA]</scope>
    <source>
        <strain evidence="2 3">3400/83</strain>
    </source>
</reference>
<dbReference type="Proteomes" id="UP000046784">
    <property type="component" value="Unassembled WGS sequence"/>
</dbReference>
<keyword evidence="1" id="KW-0472">Membrane</keyword>
<evidence type="ECO:0000256" key="1">
    <source>
        <dbReference type="SAM" id="Phobius"/>
    </source>
</evidence>
<proteinExistence type="predicted"/>
<sequence>MKNMDVIKWQHYFLSIEGMKYYILKIFLMIYLQAKDNIVYLV</sequence>
<keyword evidence="1" id="KW-1133">Transmembrane helix</keyword>
<dbReference type="AlphaFoldDB" id="A0AAI9ENS7"/>
<keyword evidence="1" id="KW-0812">Transmembrane</keyword>
<comment type="caution">
    <text evidence="2">The sequence shown here is derived from an EMBL/GenBank/DDBJ whole genome shotgun (WGS) entry which is preliminary data.</text>
</comment>
<accession>A0AAI9ENS7</accession>
<name>A0AAI9ENS7_YERFR</name>
<feature type="transmembrane region" description="Helical" evidence="1">
    <location>
        <begin position="12"/>
        <end position="32"/>
    </location>
</feature>
<evidence type="ECO:0000313" key="3">
    <source>
        <dbReference type="Proteomes" id="UP000046784"/>
    </source>
</evidence>
<protein>
    <submittedName>
        <fullName evidence="2">Uncharacterized protein</fullName>
    </submittedName>
</protein>
<evidence type="ECO:0000313" key="2">
    <source>
        <dbReference type="EMBL" id="CFR06332.1"/>
    </source>
</evidence>
<gene>
    <name evidence="2" type="ORF">ERS008524_02919</name>
</gene>